<dbReference type="Gene3D" id="1.20.120.450">
    <property type="entry name" value="dinb family like domain"/>
    <property type="match status" value="1"/>
</dbReference>
<dbReference type="Pfam" id="PF12867">
    <property type="entry name" value="DinB_2"/>
    <property type="match status" value="1"/>
</dbReference>
<evidence type="ECO:0000313" key="2">
    <source>
        <dbReference type="EMBL" id="KKL44364.1"/>
    </source>
</evidence>
<gene>
    <name evidence="2" type="ORF">LCGC14_2366430</name>
</gene>
<protein>
    <recommendedName>
        <fullName evidence="1">DinB-like domain-containing protein</fullName>
    </recommendedName>
</protein>
<sequence length="162" mass="18688">MTSRGSRDIPSLLEGLAATPDRLQAAVRDADDGALDAAPAGDWSARTVLAHFRDDEFMVMRLRLERMTVEDHPTLTPFDEKAWAASRWRGRDTVDELLADFRLQREVTMMILRRLEDDDWRRTGLQPEYGAFDVHWWVEHWLEHDETNVAQITAALAKAKEE</sequence>
<feature type="domain" description="DinB-like" evidence="1">
    <location>
        <begin position="16"/>
        <end position="152"/>
    </location>
</feature>
<dbReference type="InterPro" id="IPR034660">
    <property type="entry name" value="DinB/YfiT-like"/>
</dbReference>
<accession>A0A0F9C5B8</accession>
<dbReference type="InterPro" id="IPR024775">
    <property type="entry name" value="DinB-like"/>
</dbReference>
<organism evidence="2">
    <name type="scientific">marine sediment metagenome</name>
    <dbReference type="NCBI Taxonomy" id="412755"/>
    <lineage>
        <taxon>unclassified sequences</taxon>
        <taxon>metagenomes</taxon>
        <taxon>ecological metagenomes</taxon>
    </lineage>
</organism>
<dbReference type="AlphaFoldDB" id="A0A0F9C5B8"/>
<name>A0A0F9C5B8_9ZZZZ</name>
<dbReference type="EMBL" id="LAZR01034785">
    <property type="protein sequence ID" value="KKL44364.1"/>
    <property type="molecule type" value="Genomic_DNA"/>
</dbReference>
<dbReference type="SUPFAM" id="SSF109854">
    <property type="entry name" value="DinB/YfiT-like putative metalloenzymes"/>
    <property type="match status" value="1"/>
</dbReference>
<reference evidence="2" key="1">
    <citation type="journal article" date="2015" name="Nature">
        <title>Complex archaea that bridge the gap between prokaryotes and eukaryotes.</title>
        <authorList>
            <person name="Spang A."/>
            <person name="Saw J.H."/>
            <person name="Jorgensen S.L."/>
            <person name="Zaremba-Niedzwiedzka K."/>
            <person name="Martijn J."/>
            <person name="Lind A.E."/>
            <person name="van Eijk R."/>
            <person name="Schleper C."/>
            <person name="Guy L."/>
            <person name="Ettema T.J."/>
        </authorList>
    </citation>
    <scope>NUCLEOTIDE SEQUENCE</scope>
</reference>
<proteinExistence type="predicted"/>
<evidence type="ECO:0000259" key="1">
    <source>
        <dbReference type="Pfam" id="PF12867"/>
    </source>
</evidence>
<comment type="caution">
    <text evidence="2">The sequence shown here is derived from an EMBL/GenBank/DDBJ whole genome shotgun (WGS) entry which is preliminary data.</text>
</comment>